<name>A0A9Q1LPV7_9SOLA</name>
<evidence type="ECO:0000313" key="1">
    <source>
        <dbReference type="EMBL" id="KAJ8541847.1"/>
    </source>
</evidence>
<organism evidence="1 2">
    <name type="scientific">Anisodus acutangulus</name>
    <dbReference type="NCBI Taxonomy" id="402998"/>
    <lineage>
        <taxon>Eukaryota</taxon>
        <taxon>Viridiplantae</taxon>
        <taxon>Streptophyta</taxon>
        <taxon>Embryophyta</taxon>
        <taxon>Tracheophyta</taxon>
        <taxon>Spermatophyta</taxon>
        <taxon>Magnoliopsida</taxon>
        <taxon>eudicotyledons</taxon>
        <taxon>Gunneridae</taxon>
        <taxon>Pentapetalae</taxon>
        <taxon>asterids</taxon>
        <taxon>lamiids</taxon>
        <taxon>Solanales</taxon>
        <taxon>Solanaceae</taxon>
        <taxon>Solanoideae</taxon>
        <taxon>Hyoscyameae</taxon>
        <taxon>Anisodus</taxon>
    </lineage>
</organism>
<gene>
    <name evidence="1" type="ORF">K7X08_002663</name>
</gene>
<dbReference type="EMBL" id="JAJAGQ010000015">
    <property type="protein sequence ID" value="KAJ8541847.1"/>
    <property type="molecule type" value="Genomic_DNA"/>
</dbReference>
<comment type="caution">
    <text evidence="1">The sequence shown here is derived from an EMBL/GenBank/DDBJ whole genome shotgun (WGS) entry which is preliminary data.</text>
</comment>
<proteinExistence type="predicted"/>
<evidence type="ECO:0000313" key="2">
    <source>
        <dbReference type="Proteomes" id="UP001152561"/>
    </source>
</evidence>
<reference evidence="2" key="1">
    <citation type="journal article" date="2023" name="Proc. Natl. Acad. Sci. U.S.A.">
        <title>Genomic and structural basis for evolution of tropane alkaloid biosynthesis.</title>
        <authorList>
            <person name="Wanga Y.-J."/>
            <person name="Taina T."/>
            <person name="Yua J.-Y."/>
            <person name="Lia J."/>
            <person name="Xua B."/>
            <person name="Chenc J."/>
            <person name="D'Auriad J.C."/>
            <person name="Huanga J.-P."/>
            <person name="Huanga S.-X."/>
        </authorList>
    </citation>
    <scope>NUCLEOTIDE SEQUENCE [LARGE SCALE GENOMIC DNA]</scope>
    <source>
        <strain evidence="2">cv. KIB-2019</strain>
    </source>
</reference>
<protein>
    <submittedName>
        <fullName evidence="1">Uncharacterized protein</fullName>
    </submittedName>
</protein>
<keyword evidence="2" id="KW-1185">Reference proteome</keyword>
<dbReference type="AlphaFoldDB" id="A0A9Q1LPV7"/>
<sequence>MVVGDASWVWYIFRCGDDAGLDGGSSDTEAGRGVEVVSMVGDWDESDALVVMAGVAGGSRPTADGGMTVCGGCDTAERLPIVANGVVPVGLVADDD</sequence>
<dbReference type="Proteomes" id="UP001152561">
    <property type="component" value="Unassembled WGS sequence"/>
</dbReference>
<accession>A0A9Q1LPV7</accession>